<keyword evidence="8 11" id="KW-0028">Amino-acid biosynthesis</keyword>
<dbReference type="GO" id="GO:0008270">
    <property type="term" value="F:zinc ion binding"/>
    <property type="evidence" value="ECO:0007669"/>
    <property type="project" value="UniProtKB-UniRule"/>
</dbReference>
<comment type="catalytic activity">
    <reaction evidence="2">
        <text>1-(5-phospho-beta-D-ribosyl)-ATP + H2O = 1-(5-phospho-beta-D-ribosyl)-5'-AMP + diphosphate + H(+)</text>
        <dbReference type="Rhea" id="RHEA:22828"/>
        <dbReference type="ChEBI" id="CHEBI:15377"/>
        <dbReference type="ChEBI" id="CHEBI:15378"/>
        <dbReference type="ChEBI" id="CHEBI:33019"/>
        <dbReference type="ChEBI" id="CHEBI:59457"/>
        <dbReference type="ChEBI" id="CHEBI:73183"/>
        <dbReference type="EC" id="3.6.1.31"/>
    </reaction>
</comment>
<comment type="pathway">
    <text evidence="3 11">Amino-acid biosynthesis; L-histidine biosynthesis; L-histidine from 5-phospho-alpha-D-ribose 1-diphosphate: step 3/9.</text>
</comment>
<comment type="function">
    <text evidence="11">Catalyzes the hydrolysis of the adenine ring of phosphoribosyl-AMP.</text>
</comment>
<keyword evidence="10 11" id="KW-0368">Histidine biosynthesis</keyword>
<dbReference type="PANTHER" id="PTHR42945:SF1">
    <property type="entry name" value="HISTIDINE BIOSYNTHESIS BIFUNCTIONAL PROTEIN HIS7"/>
    <property type="match status" value="1"/>
</dbReference>
<dbReference type="RefSeq" id="WP_011395034.1">
    <property type="nucleotide sequence ID" value="NC_007645.1"/>
</dbReference>
<evidence type="ECO:0000259" key="12">
    <source>
        <dbReference type="Pfam" id="PF01502"/>
    </source>
</evidence>
<dbReference type="InterPro" id="IPR026660">
    <property type="entry name" value="PRA-CH"/>
</dbReference>
<feature type="binding site" evidence="11">
    <location>
        <position position="79"/>
    </location>
    <ligand>
        <name>Mg(2+)</name>
        <dbReference type="ChEBI" id="CHEBI:18420"/>
    </ligand>
</feature>
<keyword evidence="11" id="KW-0479">Metal-binding</keyword>
<dbReference type="HAMAP" id="MF_01021">
    <property type="entry name" value="HisI"/>
    <property type="match status" value="1"/>
</dbReference>
<evidence type="ECO:0000313" key="14">
    <source>
        <dbReference type="Proteomes" id="UP000000238"/>
    </source>
</evidence>
<comment type="similarity">
    <text evidence="6">In the N-terminal section; belongs to the PRA-CH family.</text>
</comment>
<dbReference type="SUPFAM" id="SSF141734">
    <property type="entry name" value="HisI-like"/>
    <property type="match status" value="1"/>
</dbReference>
<evidence type="ECO:0000313" key="13">
    <source>
        <dbReference type="EMBL" id="ABC27959.1"/>
    </source>
</evidence>
<proteinExistence type="inferred from homology"/>
<accession>Q2SN15</accession>
<dbReference type="GO" id="GO:0000287">
    <property type="term" value="F:magnesium ion binding"/>
    <property type="evidence" value="ECO:0007669"/>
    <property type="project" value="UniProtKB-UniRule"/>
</dbReference>
<organism evidence="13 14">
    <name type="scientific">Hahella chejuensis (strain KCTC 2396)</name>
    <dbReference type="NCBI Taxonomy" id="349521"/>
    <lineage>
        <taxon>Bacteria</taxon>
        <taxon>Pseudomonadati</taxon>
        <taxon>Pseudomonadota</taxon>
        <taxon>Gammaproteobacteria</taxon>
        <taxon>Oceanospirillales</taxon>
        <taxon>Hahellaceae</taxon>
        <taxon>Hahella</taxon>
    </lineage>
</organism>
<evidence type="ECO:0000256" key="2">
    <source>
        <dbReference type="ARBA" id="ARBA00001460"/>
    </source>
</evidence>
<dbReference type="HOGENOM" id="CLU_048577_5_3_6"/>
<dbReference type="InterPro" id="IPR038019">
    <property type="entry name" value="PRib_AMP_CycHydrolase_sf"/>
</dbReference>
<keyword evidence="11" id="KW-0862">Zinc</keyword>
<keyword evidence="9 11" id="KW-0378">Hydrolase</keyword>
<evidence type="ECO:0000256" key="6">
    <source>
        <dbReference type="ARBA" id="ARBA00008299"/>
    </source>
</evidence>
<evidence type="ECO:0000256" key="9">
    <source>
        <dbReference type="ARBA" id="ARBA00022801"/>
    </source>
</evidence>
<dbReference type="EMBL" id="CP000155">
    <property type="protein sequence ID" value="ABC27959.1"/>
    <property type="molecule type" value="Genomic_DNA"/>
</dbReference>
<comment type="similarity">
    <text evidence="5">In the C-terminal section; belongs to the PRA-PH family.</text>
</comment>
<comment type="subunit">
    <text evidence="11">Homodimer.</text>
</comment>
<reference evidence="13 14" key="1">
    <citation type="journal article" date="2005" name="Nucleic Acids Res.">
        <title>Genomic blueprint of Hahella chejuensis, a marine microbe producing an algicidal agent.</title>
        <authorList>
            <person name="Jeong H."/>
            <person name="Yim J.H."/>
            <person name="Lee C."/>
            <person name="Choi S.-H."/>
            <person name="Park Y.K."/>
            <person name="Yoon S.H."/>
            <person name="Hur C.-G."/>
            <person name="Kang H.-Y."/>
            <person name="Kim D."/>
            <person name="Lee H.H."/>
            <person name="Park K.H."/>
            <person name="Park S.-H."/>
            <person name="Park H.-S."/>
            <person name="Lee H.K."/>
            <person name="Oh T.K."/>
            <person name="Kim J.F."/>
        </authorList>
    </citation>
    <scope>NUCLEOTIDE SEQUENCE [LARGE SCALE GENOMIC DNA]</scope>
    <source>
        <strain evidence="13 14">KCTC 2396</strain>
    </source>
</reference>
<gene>
    <name evidence="11" type="primary">hisI</name>
    <name evidence="13" type="synonym">hisI1</name>
    <name evidence="13" type="ordered locus">HCH_01079</name>
</gene>
<feature type="binding site" evidence="11">
    <location>
        <position position="104"/>
    </location>
    <ligand>
        <name>Zn(2+)</name>
        <dbReference type="ChEBI" id="CHEBI:29105"/>
        <note>ligand shared between dimeric partners</note>
    </ligand>
</feature>
<evidence type="ECO:0000256" key="11">
    <source>
        <dbReference type="HAMAP-Rule" id="MF_01021"/>
    </source>
</evidence>
<evidence type="ECO:0000256" key="3">
    <source>
        <dbReference type="ARBA" id="ARBA00005169"/>
    </source>
</evidence>
<protein>
    <recommendedName>
        <fullName evidence="11">Phosphoribosyl-AMP cyclohydrolase</fullName>
        <shortName evidence="11">PRA-CH</shortName>
        <ecNumber evidence="11">3.5.4.19</ecNumber>
    </recommendedName>
</protein>
<evidence type="ECO:0000256" key="5">
    <source>
        <dbReference type="ARBA" id="ARBA00007731"/>
    </source>
</evidence>
<comment type="cofactor">
    <cofactor evidence="11">
        <name>Mg(2+)</name>
        <dbReference type="ChEBI" id="CHEBI:18420"/>
    </cofactor>
    <text evidence="11">Binds 1 Mg(2+) ion per subunit.</text>
</comment>
<dbReference type="GO" id="GO:0005737">
    <property type="term" value="C:cytoplasm"/>
    <property type="evidence" value="ECO:0007669"/>
    <property type="project" value="UniProtKB-SubCell"/>
</dbReference>
<dbReference type="PANTHER" id="PTHR42945">
    <property type="entry name" value="HISTIDINE BIOSYNTHESIS BIFUNCTIONAL PROTEIN"/>
    <property type="match status" value="1"/>
</dbReference>
<keyword evidence="11" id="KW-0460">Magnesium</keyword>
<dbReference type="NCBIfam" id="NF000768">
    <property type="entry name" value="PRK00051.1"/>
    <property type="match status" value="1"/>
</dbReference>
<dbReference type="UniPathway" id="UPA00031">
    <property type="reaction ID" value="UER00008"/>
</dbReference>
<name>Q2SN15_HAHCH</name>
<comment type="pathway">
    <text evidence="4">Amino-acid biosynthesis; L-histidine biosynthesis; L-histidine from 5-phospho-alpha-D-ribose 1-diphosphate: step 2/9.</text>
</comment>
<evidence type="ECO:0000256" key="4">
    <source>
        <dbReference type="ARBA" id="ARBA00005204"/>
    </source>
</evidence>
<evidence type="ECO:0000256" key="8">
    <source>
        <dbReference type="ARBA" id="ARBA00022605"/>
    </source>
</evidence>
<dbReference type="AlphaFoldDB" id="Q2SN15"/>
<feature type="domain" description="Phosphoribosyl-AMP cyclohydrolase" evidence="12">
    <location>
        <begin position="32"/>
        <end position="106"/>
    </location>
</feature>
<dbReference type="eggNOG" id="COG0139">
    <property type="taxonomic scope" value="Bacteria"/>
</dbReference>
<dbReference type="GO" id="GO:0004636">
    <property type="term" value="F:phosphoribosyl-ATP diphosphatase activity"/>
    <property type="evidence" value="ECO:0007669"/>
    <property type="project" value="UniProtKB-EC"/>
</dbReference>
<feature type="binding site" evidence="11">
    <location>
        <position position="97"/>
    </location>
    <ligand>
        <name>Zn(2+)</name>
        <dbReference type="ChEBI" id="CHEBI:29105"/>
        <note>ligand shared between dimeric partners</note>
    </ligand>
</feature>
<dbReference type="KEGG" id="hch:HCH_01079"/>
<comment type="similarity">
    <text evidence="11">Belongs to the PRA-CH family.</text>
</comment>
<evidence type="ECO:0000256" key="1">
    <source>
        <dbReference type="ARBA" id="ARBA00000024"/>
    </source>
</evidence>
<dbReference type="STRING" id="349521.HCH_01079"/>
<dbReference type="GO" id="GO:0004635">
    <property type="term" value="F:phosphoribosyl-AMP cyclohydrolase activity"/>
    <property type="evidence" value="ECO:0007669"/>
    <property type="project" value="UniProtKB-UniRule"/>
</dbReference>
<feature type="binding site" evidence="11">
    <location>
        <position position="81"/>
    </location>
    <ligand>
        <name>Mg(2+)</name>
        <dbReference type="ChEBI" id="CHEBI:18420"/>
    </ligand>
</feature>
<comment type="catalytic activity">
    <reaction evidence="1 11">
        <text>1-(5-phospho-beta-D-ribosyl)-5'-AMP + H2O = 1-(5-phospho-beta-D-ribosyl)-5-[(5-phospho-beta-D-ribosylamino)methylideneamino]imidazole-4-carboxamide</text>
        <dbReference type="Rhea" id="RHEA:20049"/>
        <dbReference type="ChEBI" id="CHEBI:15377"/>
        <dbReference type="ChEBI" id="CHEBI:58435"/>
        <dbReference type="ChEBI" id="CHEBI:59457"/>
        <dbReference type="EC" id="3.5.4.19"/>
    </reaction>
</comment>
<sequence>MTEQNWRLAIKWNNDGLIPVIAQDSDTGTVLMMAWMNEDALSETIAKQEAVYWSRSRSRLWHKGETSGHVQKVKDILLDCDGDTLLLKVEQIGGIACHTGRENCFFRSLDAQEWKINTPVKKDPKDIYG</sequence>
<dbReference type="FunFam" id="3.10.20.810:FF:000001">
    <property type="entry name" value="Histidine biosynthesis bifunctional protein HisIE"/>
    <property type="match status" value="1"/>
</dbReference>
<evidence type="ECO:0000256" key="10">
    <source>
        <dbReference type="ARBA" id="ARBA00023102"/>
    </source>
</evidence>
<keyword evidence="7 11" id="KW-0963">Cytoplasm</keyword>
<evidence type="ECO:0000256" key="7">
    <source>
        <dbReference type="ARBA" id="ARBA00022490"/>
    </source>
</evidence>
<comment type="subcellular location">
    <subcellularLocation>
        <location evidence="11">Cytoplasm</location>
    </subcellularLocation>
</comment>
<feature type="binding site" evidence="11">
    <location>
        <position position="80"/>
    </location>
    <ligand>
        <name>Zn(2+)</name>
        <dbReference type="ChEBI" id="CHEBI:29105"/>
        <note>ligand shared between dimeric partners</note>
    </ligand>
</feature>
<dbReference type="GO" id="GO:0000105">
    <property type="term" value="P:L-histidine biosynthetic process"/>
    <property type="evidence" value="ECO:0007669"/>
    <property type="project" value="UniProtKB-UniRule"/>
</dbReference>
<comment type="cofactor">
    <cofactor evidence="11">
        <name>Zn(2+)</name>
        <dbReference type="ChEBI" id="CHEBI:29105"/>
    </cofactor>
    <text evidence="11">Binds 1 zinc ion per subunit.</text>
</comment>
<keyword evidence="14" id="KW-1185">Reference proteome</keyword>
<dbReference type="Pfam" id="PF01502">
    <property type="entry name" value="PRA-CH"/>
    <property type="match status" value="1"/>
</dbReference>
<dbReference type="EC" id="3.5.4.19" evidence="11"/>
<dbReference type="InterPro" id="IPR002496">
    <property type="entry name" value="PRib_AMP_CycHydrolase_dom"/>
</dbReference>
<dbReference type="Proteomes" id="UP000000238">
    <property type="component" value="Chromosome"/>
</dbReference>
<dbReference type="Gene3D" id="3.10.20.810">
    <property type="entry name" value="Phosphoribosyl-AMP cyclohydrolase"/>
    <property type="match status" value="1"/>
</dbReference>
<feature type="binding site" evidence="11">
    <location>
        <position position="83"/>
    </location>
    <ligand>
        <name>Mg(2+)</name>
        <dbReference type="ChEBI" id="CHEBI:18420"/>
    </ligand>
</feature>